<organism evidence="2 3">
    <name type="scientific">Ralstonia wenshanensis</name>
    <dbReference type="NCBI Taxonomy" id="2842456"/>
    <lineage>
        <taxon>Bacteria</taxon>
        <taxon>Pseudomonadati</taxon>
        <taxon>Pseudomonadota</taxon>
        <taxon>Betaproteobacteria</taxon>
        <taxon>Burkholderiales</taxon>
        <taxon>Burkholderiaceae</taxon>
        <taxon>Ralstonia</taxon>
    </lineage>
</organism>
<name>A0AAD2EHS7_9RALS</name>
<dbReference type="PROSITE" id="PS50206">
    <property type="entry name" value="RHODANESE_3"/>
    <property type="match status" value="1"/>
</dbReference>
<feature type="domain" description="Rhodanese" evidence="1">
    <location>
        <begin position="26"/>
        <end position="127"/>
    </location>
</feature>
<evidence type="ECO:0000313" key="3">
    <source>
        <dbReference type="Proteomes" id="UP001189915"/>
    </source>
</evidence>
<dbReference type="AlphaFoldDB" id="A0AAD2EHS7"/>
<sequence length="141" mass="15618">MSAHLPALPPAMQLLDPADAHAFLERTPAALFVDCRSEMEHLFVGHPAGAHHVAWNDGPHWEVNPEFVPTVRKLTGHGVERPVVLICRSGNRSAAAAHALEEAGFRDVYVVRHGFEGDLDSTRHRNTLNGWRHAGLPWEQC</sequence>
<evidence type="ECO:0000259" key="1">
    <source>
        <dbReference type="PROSITE" id="PS50206"/>
    </source>
</evidence>
<dbReference type="CDD" id="cd01522">
    <property type="entry name" value="RHOD_1"/>
    <property type="match status" value="1"/>
</dbReference>
<gene>
    <name evidence="2" type="primary">glpE_1</name>
    <name evidence="2" type="ORF">LMG18091_00113</name>
</gene>
<dbReference type="EMBL" id="CATWAF010000001">
    <property type="protein sequence ID" value="CAJ0684102.1"/>
    <property type="molecule type" value="Genomic_DNA"/>
</dbReference>
<dbReference type="Pfam" id="PF00581">
    <property type="entry name" value="Rhodanese"/>
    <property type="match status" value="1"/>
</dbReference>
<dbReference type="PANTHER" id="PTHR45431:SF3">
    <property type="entry name" value="RHODANESE-LIKE DOMAIN-CONTAINING PROTEIN 15, CHLOROPLASTIC"/>
    <property type="match status" value="1"/>
</dbReference>
<comment type="caution">
    <text evidence="2">The sequence shown here is derived from an EMBL/GenBank/DDBJ whole genome shotgun (WGS) entry which is preliminary data.</text>
</comment>
<dbReference type="SMART" id="SM00450">
    <property type="entry name" value="RHOD"/>
    <property type="match status" value="1"/>
</dbReference>
<protein>
    <submittedName>
        <fullName evidence="2">Thiosulfate sulfurtransferase GlpE</fullName>
        <ecNumber evidence="2">2.8.1.1</ecNumber>
    </submittedName>
</protein>
<dbReference type="Gene3D" id="3.40.250.10">
    <property type="entry name" value="Rhodanese-like domain"/>
    <property type="match status" value="1"/>
</dbReference>
<proteinExistence type="predicted"/>
<dbReference type="GO" id="GO:0004792">
    <property type="term" value="F:thiosulfate-cyanide sulfurtransferase activity"/>
    <property type="evidence" value="ECO:0007669"/>
    <property type="project" value="UniProtKB-EC"/>
</dbReference>
<dbReference type="Proteomes" id="UP001189915">
    <property type="component" value="Unassembled WGS sequence"/>
</dbReference>
<keyword evidence="2" id="KW-0808">Transferase</keyword>
<dbReference type="InterPro" id="IPR052367">
    <property type="entry name" value="Thiosulfate_ST/Rhodanese-like"/>
</dbReference>
<reference evidence="2 3" key="1">
    <citation type="submission" date="2023-07" db="EMBL/GenBank/DDBJ databases">
        <authorList>
            <person name="Peeters C."/>
        </authorList>
    </citation>
    <scope>NUCLEOTIDE SEQUENCE [LARGE SCALE GENOMIC DNA]</scope>
    <source>
        <strain evidence="2 3">LMG 18091</strain>
    </source>
</reference>
<dbReference type="PANTHER" id="PTHR45431">
    <property type="entry name" value="RHODANESE-LIKE DOMAIN-CONTAINING PROTEIN 15, CHLOROPLASTIC"/>
    <property type="match status" value="1"/>
</dbReference>
<keyword evidence="3" id="KW-1185">Reference proteome</keyword>
<dbReference type="InterPro" id="IPR001763">
    <property type="entry name" value="Rhodanese-like_dom"/>
</dbReference>
<evidence type="ECO:0000313" key="2">
    <source>
        <dbReference type="EMBL" id="CAJ0684102.1"/>
    </source>
</evidence>
<dbReference type="EC" id="2.8.1.1" evidence="2"/>
<dbReference type="InterPro" id="IPR036873">
    <property type="entry name" value="Rhodanese-like_dom_sf"/>
</dbReference>
<dbReference type="SUPFAM" id="SSF52821">
    <property type="entry name" value="Rhodanese/Cell cycle control phosphatase"/>
    <property type="match status" value="1"/>
</dbReference>
<accession>A0AAD2EHS7</accession>